<proteinExistence type="predicted"/>
<accession>A0A195BS45</accession>
<reference evidence="1 2" key="1">
    <citation type="submission" date="2015-09" db="EMBL/GenBank/DDBJ databases">
        <title>Atta colombica WGS genome.</title>
        <authorList>
            <person name="Nygaard S."/>
            <person name="Hu H."/>
            <person name="Boomsma J."/>
            <person name="Zhang G."/>
        </authorList>
    </citation>
    <scope>NUCLEOTIDE SEQUENCE [LARGE SCALE GENOMIC DNA]</scope>
    <source>
        <strain evidence="1">Treedump-2</strain>
        <tissue evidence="1">Whole body</tissue>
    </source>
</reference>
<organism evidence="1 2">
    <name type="scientific">Atta colombica</name>
    <dbReference type="NCBI Taxonomy" id="520822"/>
    <lineage>
        <taxon>Eukaryota</taxon>
        <taxon>Metazoa</taxon>
        <taxon>Ecdysozoa</taxon>
        <taxon>Arthropoda</taxon>
        <taxon>Hexapoda</taxon>
        <taxon>Insecta</taxon>
        <taxon>Pterygota</taxon>
        <taxon>Neoptera</taxon>
        <taxon>Endopterygota</taxon>
        <taxon>Hymenoptera</taxon>
        <taxon>Apocrita</taxon>
        <taxon>Aculeata</taxon>
        <taxon>Formicoidea</taxon>
        <taxon>Formicidae</taxon>
        <taxon>Myrmicinae</taxon>
        <taxon>Atta</taxon>
    </lineage>
</organism>
<protein>
    <submittedName>
        <fullName evidence="1">Uncharacterized protein</fullName>
    </submittedName>
</protein>
<evidence type="ECO:0000313" key="1">
    <source>
        <dbReference type="EMBL" id="KYM88827.1"/>
    </source>
</evidence>
<gene>
    <name evidence="1" type="ORF">ALC53_02592</name>
</gene>
<keyword evidence="2" id="KW-1185">Reference proteome</keyword>
<dbReference type="EMBL" id="KQ976423">
    <property type="protein sequence ID" value="KYM88827.1"/>
    <property type="molecule type" value="Genomic_DNA"/>
</dbReference>
<evidence type="ECO:0000313" key="2">
    <source>
        <dbReference type="Proteomes" id="UP000078540"/>
    </source>
</evidence>
<name>A0A195BS45_9HYME</name>
<dbReference type="Proteomes" id="UP000078540">
    <property type="component" value="Unassembled WGS sequence"/>
</dbReference>
<sequence length="77" mass="8675">MVIPLPASSEMAFRSQWLVDRLMQKMLRPLVTANRDVLEIRETAPGMGNVRRENERKPALNIERGLNSKISLSALSA</sequence>
<dbReference type="AlphaFoldDB" id="A0A195BS45"/>